<name>A0AA42KV20_STUST</name>
<protein>
    <recommendedName>
        <fullName evidence="3">P22 coat-protein 5 family protein</fullName>
    </recommendedName>
</protein>
<proteinExistence type="predicted"/>
<dbReference type="EMBL" id="JAODZE010000001">
    <property type="protein sequence ID" value="MDH0145153.1"/>
    <property type="molecule type" value="Genomic_DNA"/>
</dbReference>
<reference evidence="1" key="1">
    <citation type="submission" date="2022-09" db="EMBL/GenBank/DDBJ databases">
        <title>Intensive care unit water sources are persistently colonized with multi-drug resistant bacteria and are the site of extensive horizontal gene transfer of antibiotic resistance genes.</title>
        <authorList>
            <person name="Diorio-Toth L."/>
        </authorList>
    </citation>
    <scope>NUCLEOTIDE SEQUENCE</scope>
    <source>
        <strain evidence="1">GD04147</strain>
    </source>
</reference>
<sequence length="385" mass="40638">MTHNQNLVVLRAFGNDLDALVNDTVLPLAMSRLRGQLTMPKLITVDTADEAKQVGETVRVQKPIKFSQADEHGVDGSTASDLVAEKVDLKLNRHIYKEFKMSDREFTGSMGGSIPSALEGAVDVIAEAVNAAIFAMVQEVSAYSGVLDSQNGRTKDDLISAKTKLDQAKVSKSGRNLVLSSESEGELLKVFTAGNDQSAEKEGFIGRRFGFDTYSDIQCDYHVAGTASADANIVTAINVAAGSKILVLEGATAGATVVKGDVITIAGQSFAVAEATVFADGSAAVSVENAVETAIASGTAAQVAGTHRGDVAFTKDAFVIAFRQLENPTEVPGVTVGSMTDPVTGITLRLMSWYNPSTENTHWKLETLFGVKAVAPERAIRLGGH</sequence>
<dbReference type="AlphaFoldDB" id="A0AA42KV20"/>
<evidence type="ECO:0000313" key="2">
    <source>
        <dbReference type="Proteomes" id="UP001158076"/>
    </source>
</evidence>
<dbReference type="Proteomes" id="UP001158076">
    <property type="component" value="Unassembled WGS sequence"/>
</dbReference>
<evidence type="ECO:0008006" key="3">
    <source>
        <dbReference type="Google" id="ProtNLM"/>
    </source>
</evidence>
<dbReference type="RefSeq" id="WP_279647930.1">
    <property type="nucleotide sequence ID" value="NZ_JAODZE010000001.1"/>
</dbReference>
<accession>A0AA42KV20</accession>
<gene>
    <name evidence="1" type="ORF">N7335_01970</name>
</gene>
<comment type="caution">
    <text evidence="1">The sequence shown here is derived from an EMBL/GenBank/DDBJ whole genome shotgun (WGS) entry which is preliminary data.</text>
</comment>
<organism evidence="1 2">
    <name type="scientific">Stutzerimonas stutzeri</name>
    <name type="common">Pseudomonas stutzeri</name>
    <dbReference type="NCBI Taxonomy" id="316"/>
    <lineage>
        <taxon>Bacteria</taxon>
        <taxon>Pseudomonadati</taxon>
        <taxon>Pseudomonadota</taxon>
        <taxon>Gammaproteobacteria</taxon>
        <taxon>Pseudomonadales</taxon>
        <taxon>Pseudomonadaceae</taxon>
        <taxon>Stutzerimonas</taxon>
    </lineage>
</organism>
<evidence type="ECO:0000313" key="1">
    <source>
        <dbReference type="EMBL" id="MDH0145153.1"/>
    </source>
</evidence>